<dbReference type="EMBL" id="MLQL01000013">
    <property type="protein sequence ID" value="OQE22223.1"/>
    <property type="molecule type" value="Genomic_DNA"/>
</dbReference>
<protein>
    <recommendedName>
        <fullName evidence="4">Extracellular membrane protein CFEM domain-containing protein</fullName>
    </recommendedName>
</protein>
<evidence type="ECO:0008006" key="4">
    <source>
        <dbReference type="Google" id="ProtNLM"/>
    </source>
</evidence>
<name>A0A1V6T923_9EURO</name>
<comment type="caution">
    <text evidence="2">The sequence shown here is derived from an EMBL/GenBank/DDBJ whole genome shotgun (WGS) entry which is preliminary data.</text>
</comment>
<dbReference type="Proteomes" id="UP000191342">
    <property type="component" value="Unassembled WGS sequence"/>
</dbReference>
<proteinExistence type="predicted"/>
<accession>A0A1V6T923</accession>
<feature type="chain" id="PRO_5012663971" description="Extracellular membrane protein CFEM domain-containing protein" evidence="1">
    <location>
        <begin position="17"/>
        <end position="80"/>
    </location>
</feature>
<keyword evidence="1" id="KW-0732">Signal</keyword>
<evidence type="ECO:0000256" key="1">
    <source>
        <dbReference type="SAM" id="SignalP"/>
    </source>
</evidence>
<evidence type="ECO:0000313" key="3">
    <source>
        <dbReference type="Proteomes" id="UP000191342"/>
    </source>
</evidence>
<organism evidence="2 3">
    <name type="scientific">Penicillium flavigenum</name>
    <dbReference type="NCBI Taxonomy" id="254877"/>
    <lineage>
        <taxon>Eukaryota</taxon>
        <taxon>Fungi</taxon>
        <taxon>Dikarya</taxon>
        <taxon>Ascomycota</taxon>
        <taxon>Pezizomycotina</taxon>
        <taxon>Eurotiomycetes</taxon>
        <taxon>Eurotiomycetidae</taxon>
        <taxon>Eurotiales</taxon>
        <taxon>Aspergillaceae</taxon>
        <taxon>Penicillium</taxon>
    </lineage>
</organism>
<reference evidence="3" key="1">
    <citation type="journal article" date="2017" name="Nat. Microbiol.">
        <title>Global analysis of biosynthetic gene clusters reveals vast potential of secondary metabolite production in Penicillium species.</title>
        <authorList>
            <person name="Nielsen J.C."/>
            <person name="Grijseels S."/>
            <person name="Prigent S."/>
            <person name="Ji B."/>
            <person name="Dainat J."/>
            <person name="Nielsen K.F."/>
            <person name="Frisvad J.C."/>
            <person name="Workman M."/>
            <person name="Nielsen J."/>
        </authorList>
    </citation>
    <scope>NUCLEOTIDE SEQUENCE [LARGE SCALE GENOMIC DNA]</scope>
    <source>
        <strain evidence="3">IBT 14082</strain>
    </source>
</reference>
<dbReference type="OrthoDB" id="4293797at2759"/>
<evidence type="ECO:0000313" key="2">
    <source>
        <dbReference type="EMBL" id="OQE22223.1"/>
    </source>
</evidence>
<gene>
    <name evidence="2" type="ORF">PENFLA_c013G05276</name>
</gene>
<feature type="signal peptide" evidence="1">
    <location>
        <begin position="1"/>
        <end position="16"/>
    </location>
</feature>
<dbReference type="PROSITE" id="PS51257">
    <property type="entry name" value="PROKAR_LIPOPROTEIN"/>
    <property type="match status" value="1"/>
</dbReference>
<dbReference type="AlphaFoldDB" id="A0A1V6T923"/>
<keyword evidence="3" id="KW-1185">Reference proteome</keyword>
<sequence length="80" mass="8390">MKLLPTLVMLTATVSACSGPAFRCKKAQGTKAGDYTRTSEICAEIGNGADLCYCYGAAEEYCSLASGADVGKFKDYCNGQ</sequence>